<accession>A0AAE3EGV2</accession>
<proteinExistence type="predicted"/>
<dbReference type="AlphaFoldDB" id="A0AAE3EGV2"/>
<dbReference type="InterPro" id="IPR015867">
    <property type="entry name" value="N-reg_PII/ATP_PRibTrfase_C"/>
</dbReference>
<comment type="caution">
    <text evidence="1">The sequence shown here is derived from an EMBL/GenBank/DDBJ whole genome shotgun (WGS) entry which is preliminary data.</text>
</comment>
<dbReference type="EMBL" id="JAINWA010000001">
    <property type="protein sequence ID" value="MCD1654256.1"/>
    <property type="molecule type" value="Genomic_DNA"/>
</dbReference>
<organism evidence="1 2">
    <name type="scientific">Teretinema zuelzerae</name>
    <dbReference type="NCBI Taxonomy" id="156"/>
    <lineage>
        <taxon>Bacteria</taxon>
        <taxon>Pseudomonadati</taxon>
        <taxon>Spirochaetota</taxon>
        <taxon>Spirochaetia</taxon>
        <taxon>Spirochaetales</taxon>
        <taxon>Treponemataceae</taxon>
        <taxon>Teretinema</taxon>
    </lineage>
</organism>
<sequence length="91" mass="10054">MKRIEIIFSQSLEEDVFASLAHIPEAARFSIIPGVRGKGYSVPKMGDAVWPGENTMMIIWCESDAAAAEIEKAVVSVREKYPDEGVACFMM</sequence>
<dbReference type="Proteomes" id="UP001198163">
    <property type="component" value="Unassembled WGS sequence"/>
</dbReference>
<dbReference type="RefSeq" id="WP_230754307.1">
    <property type="nucleotide sequence ID" value="NZ_JAINWA010000001.1"/>
</dbReference>
<gene>
    <name evidence="1" type="ORF">K7J14_06010</name>
</gene>
<dbReference type="Gene3D" id="3.30.70.120">
    <property type="match status" value="1"/>
</dbReference>
<evidence type="ECO:0000313" key="2">
    <source>
        <dbReference type="Proteomes" id="UP001198163"/>
    </source>
</evidence>
<protein>
    <recommendedName>
        <fullName evidence="3">Nitrogen regulatory protein P-II</fullName>
    </recommendedName>
</protein>
<evidence type="ECO:0000313" key="1">
    <source>
        <dbReference type="EMBL" id="MCD1654256.1"/>
    </source>
</evidence>
<name>A0AAE3EGV2_9SPIR</name>
<evidence type="ECO:0008006" key="3">
    <source>
        <dbReference type="Google" id="ProtNLM"/>
    </source>
</evidence>
<reference evidence="1" key="1">
    <citation type="submission" date="2021-08" db="EMBL/GenBank/DDBJ databases">
        <title>Comparative analyses of Brucepasteria parasyntrophica and Teretinema zuelzerae.</title>
        <authorList>
            <person name="Song Y."/>
            <person name="Brune A."/>
        </authorList>
    </citation>
    <scope>NUCLEOTIDE SEQUENCE</scope>
    <source>
        <strain evidence="1">DSM 1903</strain>
    </source>
</reference>
<keyword evidence="2" id="KW-1185">Reference proteome</keyword>
<dbReference type="NCBIfam" id="NF045581">
    <property type="entry name" value="PG0541_fam"/>
    <property type="match status" value="1"/>
</dbReference>